<dbReference type="RefSeq" id="WP_057903240.1">
    <property type="nucleotide sequence ID" value="NZ_AZDA01000003.1"/>
</dbReference>
<evidence type="ECO:0000313" key="3">
    <source>
        <dbReference type="Proteomes" id="UP000051461"/>
    </source>
</evidence>
<evidence type="ECO:0008006" key="4">
    <source>
        <dbReference type="Google" id="ProtNLM"/>
    </source>
</evidence>
<dbReference type="Proteomes" id="UP000051461">
    <property type="component" value="Unassembled WGS sequence"/>
</dbReference>
<feature type="compositionally biased region" description="Polar residues" evidence="1">
    <location>
        <begin position="1"/>
        <end position="12"/>
    </location>
</feature>
<organism evidence="2 3">
    <name type="scientific">Loigolactobacillus bifermentans DSM 20003</name>
    <dbReference type="NCBI Taxonomy" id="1423726"/>
    <lineage>
        <taxon>Bacteria</taxon>
        <taxon>Bacillati</taxon>
        <taxon>Bacillota</taxon>
        <taxon>Bacilli</taxon>
        <taxon>Lactobacillales</taxon>
        <taxon>Lactobacillaceae</taxon>
        <taxon>Loigolactobacillus</taxon>
    </lineage>
</organism>
<evidence type="ECO:0000256" key="1">
    <source>
        <dbReference type="SAM" id="MobiDB-lite"/>
    </source>
</evidence>
<dbReference type="OrthoDB" id="2414305at2"/>
<reference evidence="2 3" key="1">
    <citation type="journal article" date="2015" name="Genome Announc.">
        <title>Expanding the biotechnology potential of lactobacilli through comparative genomics of 213 strains and associated genera.</title>
        <authorList>
            <person name="Sun Z."/>
            <person name="Harris H.M."/>
            <person name="McCann A."/>
            <person name="Guo C."/>
            <person name="Argimon S."/>
            <person name="Zhang W."/>
            <person name="Yang X."/>
            <person name="Jeffery I.B."/>
            <person name="Cooney J.C."/>
            <person name="Kagawa T.F."/>
            <person name="Liu W."/>
            <person name="Song Y."/>
            <person name="Salvetti E."/>
            <person name="Wrobel A."/>
            <person name="Rasinkangas P."/>
            <person name="Parkhill J."/>
            <person name="Rea M.C."/>
            <person name="O'Sullivan O."/>
            <person name="Ritari J."/>
            <person name="Douillard F.P."/>
            <person name="Paul Ross R."/>
            <person name="Yang R."/>
            <person name="Briner A.E."/>
            <person name="Felis G.E."/>
            <person name="de Vos W.M."/>
            <person name="Barrangou R."/>
            <person name="Klaenhammer T.R."/>
            <person name="Caufield P.W."/>
            <person name="Cui Y."/>
            <person name="Zhang H."/>
            <person name="O'Toole P.W."/>
        </authorList>
    </citation>
    <scope>NUCLEOTIDE SEQUENCE [LARGE SCALE GENOMIC DNA]</scope>
    <source>
        <strain evidence="2 3">DSM 20003</strain>
    </source>
</reference>
<comment type="caution">
    <text evidence="2">The sequence shown here is derived from an EMBL/GenBank/DDBJ whole genome shotgun (WGS) entry which is preliminary data.</text>
</comment>
<dbReference type="STRING" id="1423726.FC07_GL002556"/>
<feature type="compositionally biased region" description="Basic and acidic residues" evidence="1">
    <location>
        <begin position="40"/>
        <end position="102"/>
    </location>
</feature>
<sequence>MENKLNFATQTPLKKPFLPMRLQFFAEPTDPPEGGTDPVDPPKDDDKTDPPEPAKKYTDAEVDKIINQKRARWEAEAEHERTEAEKLRKMNDDQKSQYELEKAQQAAESAQNELAKFQMQGTARQMLEEAKVAATAADIELITASDAETTKVNVAKLIDFAARVRKSVEAELLQGNPPHKDGNRVDAGGGSFGARLAQSTLEDKRPNPYFKK</sequence>
<feature type="region of interest" description="Disordered" evidence="1">
    <location>
        <begin position="1"/>
        <end position="106"/>
    </location>
</feature>
<keyword evidence="3" id="KW-1185">Reference proteome</keyword>
<dbReference type="Pfam" id="PF14265">
    <property type="entry name" value="DUF4355"/>
    <property type="match status" value="1"/>
</dbReference>
<dbReference type="AlphaFoldDB" id="A0A0R1HCI1"/>
<protein>
    <recommendedName>
        <fullName evidence="4">DUF4355 domain-containing protein</fullName>
    </recommendedName>
</protein>
<dbReference type="PATRIC" id="fig|1423726.3.peg.2652"/>
<dbReference type="EMBL" id="AZDA01000003">
    <property type="protein sequence ID" value="KRK40807.1"/>
    <property type="molecule type" value="Genomic_DNA"/>
</dbReference>
<name>A0A0R1HCI1_9LACO</name>
<dbReference type="InterPro" id="IPR025580">
    <property type="entry name" value="Gp46"/>
</dbReference>
<evidence type="ECO:0000313" key="2">
    <source>
        <dbReference type="EMBL" id="KRK40807.1"/>
    </source>
</evidence>
<proteinExistence type="predicted"/>
<gene>
    <name evidence="2" type="ORF">FC07_GL002556</name>
</gene>
<feature type="region of interest" description="Disordered" evidence="1">
    <location>
        <begin position="171"/>
        <end position="212"/>
    </location>
</feature>
<accession>A0A0R1HCI1</accession>